<dbReference type="Pfam" id="PF13392">
    <property type="entry name" value="HNH_3"/>
    <property type="match status" value="1"/>
</dbReference>
<evidence type="ECO:0000313" key="3">
    <source>
        <dbReference type="Proteomes" id="UP000225538"/>
    </source>
</evidence>
<feature type="domain" description="HNH nuclease" evidence="1">
    <location>
        <begin position="52"/>
        <end position="100"/>
    </location>
</feature>
<reference evidence="2 3" key="1">
    <citation type="submission" date="2016-02" db="EMBL/GenBank/DDBJ databases">
        <authorList>
            <person name="Wen L."/>
            <person name="He K."/>
            <person name="Yang H."/>
        </authorList>
    </citation>
    <scope>NUCLEOTIDE SEQUENCE [LARGE SCALE GENOMIC DNA]</scope>
</reference>
<protein>
    <recommendedName>
        <fullName evidence="1">HNH nuclease domain-containing protein</fullName>
    </recommendedName>
</protein>
<dbReference type="EMBL" id="KU737346">
    <property type="protein sequence ID" value="AMW61980.1"/>
    <property type="molecule type" value="Genomic_DNA"/>
</dbReference>
<dbReference type="InterPro" id="IPR044925">
    <property type="entry name" value="His-Me_finger_sf"/>
</dbReference>
<evidence type="ECO:0000313" key="2">
    <source>
        <dbReference type="EMBL" id="AMW61980.1"/>
    </source>
</evidence>
<sequence length="184" mass="20486">MKKWINLNTIVENGANYSVSSDGEVRNDKTGRILKQGVARGYNIVVLFNNCRGKTLTVHKLVALAFIPNPLNKPQVNHKDGNKLNNSVNNLEWVTKSENQRHAIITGLVNPKKGEAHHSAILSEDNVIEIKKRLVKKEKGVEIAKDFGVNKAVISSIKTGRAWGHIEVEGFIPTYSKSPRRVSE</sequence>
<dbReference type="Gene3D" id="3.90.75.20">
    <property type="match status" value="1"/>
</dbReference>
<dbReference type="InterPro" id="IPR003615">
    <property type="entry name" value="HNH_nuc"/>
</dbReference>
<dbReference type="SUPFAM" id="SSF54060">
    <property type="entry name" value="His-Me finger endonucleases"/>
    <property type="match status" value="1"/>
</dbReference>
<dbReference type="InterPro" id="IPR010902">
    <property type="entry name" value="NUMOD4"/>
</dbReference>
<proteinExistence type="predicted"/>
<organism evidence="2 3">
    <name type="scientific">Bacillus phage Vinny</name>
    <dbReference type="NCBI Taxonomy" id="1805955"/>
    <lineage>
        <taxon>Viruses</taxon>
        <taxon>Duplodnaviria</taxon>
        <taxon>Heunggongvirae</taxon>
        <taxon>Uroviricota</taxon>
        <taxon>Caudoviricetes</taxon>
        <taxon>Herelleviridae</taxon>
        <taxon>Bastillevirinae</taxon>
        <taxon>Bastillevirus</taxon>
        <taxon>Bastillevirus evoli</taxon>
    </lineage>
</organism>
<dbReference type="Pfam" id="PF07463">
    <property type="entry name" value="NUMOD4"/>
    <property type="match status" value="1"/>
</dbReference>
<accession>A0A143FIF3</accession>
<name>A0A143FIF3_9CAUD</name>
<dbReference type="SMART" id="SM00507">
    <property type="entry name" value="HNHc"/>
    <property type="match status" value="1"/>
</dbReference>
<dbReference type="Proteomes" id="UP000225538">
    <property type="component" value="Segment"/>
</dbReference>
<dbReference type="GO" id="GO:0016788">
    <property type="term" value="F:hydrolase activity, acting on ester bonds"/>
    <property type="evidence" value="ECO:0007669"/>
    <property type="project" value="InterPro"/>
</dbReference>
<evidence type="ECO:0000259" key="1">
    <source>
        <dbReference type="SMART" id="SM00507"/>
    </source>
</evidence>
<gene>
    <name evidence="2" type="ORF">DNAM5_236</name>
</gene>